<evidence type="ECO:0000256" key="1">
    <source>
        <dbReference type="SAM" id="MobiDB-lite"/>
    </source>
</evidence>
<sequence length="116" mass="12879">MNQEVRRFYSLVNETKALSGENDEDLMTKSTIFKLDRLFRFKPGNVSRKAPTTIQVSPKGKNGAFGQRDDDESELLNFQKVAEDLKVLQMSTDGMNPVDAVLSIGMGKTTTTSFGP</sequence>
<protein>
    <submittedName>
        <fullName evidence="2">Uncharacterized protein</fullName>
    </submittedName>
</protein>
<comment type="caution">
    <text evidence="2">The sequence shown here is derived from an EMBL/GenBank/DDBJ whole genome shotgun (WGS) entry which is preliminary data.</text>
</comment>
<dbReference type="EMBL" id="BKCJ010004578">
    <property type="protein sequence ID" value="GEU61886.1"/>
    <property type="molecule type" value="Genomic_DNA"/>
</dbReference>
<name>A0A6L2LJ72_TANCI</name>
<gene>
    <name evidence="2" type="ORF">Tci_033864</name>
</gene>
<proteinExistence type="predicted"/>
<reference evidence="2" key="1">
    <citation type="journal article" date="2019" name="Sci. Rep.">
        <title>Draft genome of Tanacetum cinerariifolium, the natural source of mosquito coil.</title>
        <authorList>
            <person name="Yamashiro T."/>
            <person name="Shiraishi A."/>
            <person name="Satake H."/>
            <person name="Nakayama K."/>
        </authorList>
    </citation>
    <scope>NUCLEOTIDE SEQUENCE</scope>
</reference>
<feature type="region of interest" description="Disordered" evidence="1">
    <location>
        <begin position="49"/>
        <end position="70"/>
    </location>
</feature>
<evidence type="ECO:0000313" key="2">
    <source>
        <dbReference type="EMBL" id="GEU61886.1"/>
    </source>
</evidence>
<dbReference type="AlphaFoldDB" id="A0A6L2LJ72"/>
<accession>A0A6L2LJ72</accession>
<organism evidence="2">
    <name type="scientific">Tanacetum cinerariifolium</name>
    <name type="common">Dalmatian daisy</name>
    <name type="synonym">Chrysanthemum cinerariifolium</name>
    <dbReference type="NCBI Taxonomy" id="118510"/>
    <lineage>
        <taxon>Eukaryota</taxon>
        <taxon>Viridiplantae</taxon>
        <taxon>Streptophyta</taxon>
        <taxon>Embryophyta</taxon>
        <taxon>Tracheophyta</taxon>
        <taxon>Spermatophyta</taxon>
        <taxon>Magnoliopsida</taxon>
        <taxon>eudicotyledons</taxon>
        <taxon>Gunneridae</taxon>
        <taxon>Pentapetalae</taxon>
        <taxon>asterids</taxon>
        <taxon>campanulids</taxon>
        <taxon>Asterales</taxon>
        <taxon>Asteraceae</taxon>
        <taxon>Asteroideae</taxon>
        <taxon>Anthemideae</taxon>
        <taxon>Anthemidinae</taxon>
        <taxon>Tanacetum</taxon>
    </lineage>
</organism>